<dbReference type="PROSITE" id="PS51898">
    <property type="entry name" value="TYR_RECOMBINASE"/>
    <property type="match status" value="1"/>
</dbReference>
<evidence type="ECO:0000259" key="2">
    <source>
        <dbReference type="PROSITE" id="PS51898"/>
    </source>
</evidence>
<dbReference type="InterPro" id="IPR002104">
    <property type="entry name" value="Integrase_catalytic"/>
</dbReference>
<dbReference type="InterPro" id="IPR013762">
    <property type="entry name" value="Integrase-like_cat_sf"/>
</dbReference>
<evidence type="ECO:0000313" key="4">
    <source>
        <dbReference type="Proteomes" id="UP001185779"/>
    </source>
</evidence>
<dbReference type="EMBL" id="JAWLKI010000004">
    <property type="protein sequence ID" value="MDV6306812.1"/>
    <property type="molecule type" value="Genomic_DNA"/>
</dbReference>
<sequence>MDHEDRDRHLWWLALHGLRLGEIARLRWESVDFDAGTLASVETRVAVGDEIRSGTPKSKASKRVLPMDAALADVLRAARAAQRAERLALGPDYAGGEYVASGPSGNPYHPNLLTFRWGKLLDSLGITRVRLHDARHSSVSFQLARGIPLPTVAAWHGHQNPAVTAAIYAHSQPDALRDVAAIYRRAE</sequence>
<dbReference type="Gene3D" id="1.10.443.10">
    <property type="entry name" value="Intergrase catalytic core"/>
    <property type="match status" value="1"/>
</dbReference>
<dbReference type="InterPro" id="IPR011010">
    <property type="entry name" value="DNA_brk_join_enz"/>
</dbReference>
<name>A0ABU4DC21_9ACTN</name>
<dbReference type="CDD" id="cd01189">
    <property type="entry name" value="INT_ICEBs1_C_like"/>
    <property type="match status" value="1"/>
</dbReference>
<reference evidence="3 4" key="1">
    <citation type="submission" date="2023-10" db="EMBL/GenBank/DDBJ databases">
        <title>Development of a sustainable strategy for remediation of hydrocarbon-contaminated territories based on the waste exchange concept.</title>
        <authorList>
            <person name="Krivoruchko A."/>
        </authorList>
    </citation>
    <scope>NUCLEOTIDE SEQUENCE [LARGE SCALE GENOMIC DNA]</scope>
    <source>
        <strain evidence="3 4">IEGM 1266</strain>
    </source>
</reference>
<organism evidence="3 4">
    <name type="scientific">Gordonia amicalis</name>
    <dbReference type="NCBI Taxonomy" id="89053"/>
    <lineage>
        <taxon>Bacteria</taxon>
        <taxon>Bacillati</taxon>
        <taxon>Actinomycetota</taxon>
        <taxon>Actinomycetes</taxon>
        <taxon>Mycobacteriales</taxon>
        <taxon>Gordoniaceae</taxon>
        <taxon>Gordonia</taxon>
    </lineage>
</organism>
<protein>
    <submittedName>
        <fullName evidence="3">Site-specific integrase</fullName>
    </submittedName>
</protein>
<gene>
    <name evidence="3" type="ORF">R3P94_05535</name>
</gene>
<proteinExistence type="predicted"/>
<feature type="domain" description="Tyr recombinase" evidence="2">
    <location>
        <begin position="1"/>
        <end position="181"/>
    </location>
</feature>
<dbReference type="RefSeq" id="WP_317505303.1">
    <property type="nucleotide sequence ID" value="NZ_JAWLKI010000004.1"/>
</dbReference>
<dbReference type="Pfam" id="PF00589">
    <property type="entry name" value="Phage_integrase"/>
    <property type="match status" value="1"/>
</dbReference>
<accession>A0ABU4DC21</accession>
<evidence type="ECO:0000313" key="3">
    <source>
        <dbReference type="EMBL" id="MDV6306812.1"/>
    </source>
</evidence>
<dbReference type="SUPFAM" id="SSF56349">
    <property type="entry name" value="DNA breaking-rejoining enzymes"/>
    <property type="match status" value="1"/>
</dbReference>
<dbReference type="Proteomes" id="UP001185779">
    <property type="component" value="Unassembled WGS sequence"/>
</dbReference>
<dbReference type="PANTHER" id="PTHR30349">
    <property type="entry name" value="PHAGE INTEGRASE-RELATED"/>
    <property type="match status" value="1"/>
</dbReference>
<evidence type="ECO:0000256" key="1">
    <source>
        <dbReference type="ARBA" id="ARBA00023172"/>
    </source>
</evidence>
<keyword evidence="4" id="KW-1185">Reference proteome</keyword>
<keyword evidence="1" id="KW-0233">DNA recombination</keyword>
<comment type="caution">
    <text evidence="3">The sequence shown here is derived from an EMBL/GenBank/DDBJ whole genome shotgun (WGS) entry which is preliminary data.</text>
</comment>
<dbReference type="InterPro" id="IPR050090">
    <property type="entry name" value="Tyrosine_recombinase_XerCD"/>
</dbReference>